<dbReference type="RefSeq" id="WP_369948466.1">
    <property type="nucleotide sequence ID" value="NZ_JBCLSH010000022.1"/>
</dbReference>
<accession>A0ABV4D331</accession>
<dbReference type="EMBL" id="JBCLSH010000022">
    <property type="protein sequence ID" value="MEY8443941.1"/>
    <property type="molecule type" value="Genomic_DNA"/>
</dbReference>
<name>A0ABV4D331_9LACT</name>
<dbReference type="Pfam" id="PF05656">
    <property type="entry name" value="DUF805"/>
    <property type="match status" value="1"/>
</dbReference>
<comment type="caution">
    <text evidence="2">The sequence shown here is derived from an EMBL/GenBank/DDBJ whole genome shotgun (WGS) entry which is preliminary data.</text>
</comment>
<organism evidence="2 3">
    <name type="scientific">Lactococcus ileimucosae</name>
    <dbReference type="NCBI Taxonomy" id="2941329"/>
    <lineage>
        <taxon>Bacteria</taxon>
        <taxon>Bacillati</taxon>
        <taxon>Bacillota</taxon>
        <taxon>Bacilli</taxon>
        <taxon>Lactobacillales</taxon>
        <taxon>Streptococcaceae</taxon>
        <taxon>Lactococcus</taxon>
    </lineage>
</organism>
<feature type="transmembrane region" description="Helical" evidence="1">
    <location>
        <begin position="58"/>
        <end position="80"/>
    </location>
</feature>
<proteinExistence type="predicted"/>
<keyword evidence="1" id="KW-0472">Membrane</keyword>
<evidence type="ECO:0000313" key="2">
    <source>
        <dbReference type="EMBL" id="MEY8443941.1"/>
    </source>
</evidence>
<evidence type="ECO:0000256" key="1">
    <source>
        <dbReference type="SAM" id="Phobius"/>
    </source>
</evidence>
<reference evidence="2 3" key="1">
    <citation type="submission" date="2024-03" db="EMBL/GenBank/DDBJ databases">
        <title>Mouse gut bacterial collection (mGBC) of GemPharmatech.</title>
        <authorList>
            <person name="He Y."/>
            <person name="Dong L."/>
            <person name="Wu D."/>
            <person name="Gao X."/>
            <person name="Lin Z."/>
        </authorList>
    </citation>
    <scope>NUCLEOTIDE SEQUENCE [LARGE SCALE GENOMIC DNA]</scope>
    <source>
        <strain evidence="2 3">61-15</strain>
    </source>
</reference>
<sequence length="136" mass="15484">MVNAFKLFWKDYGNFKGKSSRSQFWWMFLIQLLFFTATYAGLFALVDTDLSNLVWSAVYLLAFFAYIAAILVVIIPNISLSVRRLRDIGFPVGLVFINLLIGPGTLIFLGIMMLPSKNAEIDVLEDEDPSNDWQSF</sequence>
<evidence type="ECO:0000313" key="3">
    <source>
        <dbReference type="Proteomes" id="UP001565283"/>
    </source>
</evidence>
<gene>
    <name evidence="2" type="ORF">AALA52_06760</name>
</gene>
<dbReference type="Proteomes" id="UP001565283">
    <property type="component" value="Unassembled WGS sequence"/>
</dbReference>
<keyword evidence="3" id="KW-1185">Reference proteome</keyword>
<protein>
    <submittedName>
        <fullName evidence="2">DUF805 domain-containing protein</fullName>
    </submittedName>
</protein>
<keyword evidence="1" id="KW-0812">Transmembrane</keyword>
<dbReference type="InterPro" id="IPR008523">
    <property type="entry name" value="DUF805"/>
</dbReference>
<feature type="transmembrane region" description="Helical" evidence="1">
    <location>
        <begin position="92"/>
        <end position="114"/>
    </location>
</feature>
<feature type="transmembrane region" description="Helical" evidence="1">
    <location>
        <begin position="24"/>
        <end position="46"/>
    </location>
</feature>
<keyword evidence="1" id="KW-1133">Transmembrane helix</keyword>